<dbReference type="InterPro" id="IPR036291">
    <property type="entry name" value="NAD(P)-bd_dom_sf"/>
</dbReference>
<evidence type="ECO:0000313" key="2">
    <source>
        <dbReference type="EMBL" id="PIE36098.1"/>
    </source>
</evidence>
<comment type="caution">
    <text evidence="2">The sequence shown here is derived from an EMBL/GenBank/DDBJ whole genome shotgun (WGS) entry which is preliminary data.</text>
</comment>
<dbReference type="SUPFAM" id="SSF51735">
    <property type="entry name" value="NAD(P)-binding Rossmann-fold domains"/>
    <property type="match status" value="1"/>
</dbReference>
<protein>
    <recommendedName>
        <fullName evidence="1">NAD-dependent epimerase/dehydratase domain-containing protein</fullName>
    </recommendedName>
</protein>
<dbReference type="EMBL" id="PDSK01000025">
    <property type="protein sequence ID" value="PIE36098.1"/>
    <property type="molecule type" value="Genomic_DNA"/>
</dbReference>
<dbReference type="Pfam" id="PF01370">
    <property type="entry name" value="Epimerase"/>
    <property type="match status" value="1"/>
</dbReference>
<sequence>MNVFVTGASGFVGTHLVKRLVADGHTVYALVRTTSAIDELQRSGVQLVFHDEIHEKSAFRDIFLKHSDIQVVYHLASIVTLASVTYDDYWRSNVLATQHLLDACREVNLSAFVYCSSVGVIGPLSDVPANEESPCRPDSSYGKTKYEAERLALEYYHKYHMPITVIRPAWIYGPGDRRTFTFFRMVAYGRFFYIGDGRTLISPVYVDDVVQALLLGAKHIDRSQGEVFIAAGKESVSLEFLAEQVAREAGSSILPFRIPATLATIVAAACETLCKPLGLEPPIHRHRLDFFFRNQAFDISKIQRTLGYSPQFDVPTGVRQAIRWYKDRGWLK</sequence>
<name>A0A2G6KKA3_9BACT</name>
<organism evidence="2 3">
    <name type="scientific">candidate division KSB3 bacterium</name>
    <dbReference type="NCBI Taxonomy" id="2044937"/>
    <lineage>
        <taxon>Bacteria</taxon>
        <taxon>candidate division KSB3</taxon>
    </lineage>
</organism>
<reference evidence="2 3" key="1">
    <citation type="submission" date="2017-10" db="EMBL/GenBank/DDBJ databases">
        <title>Novel microbial diversity and functional potential in the marine mammal oral microbiome.</title>
        <authorList>
            <person name="Dudek N.K."/>
            <person name="Sun C.L."/>
            <person name="Burstein D."/>
            <person name="Kantor R.S."/>
            <person name="Aliaga Goltsman D.S."/>
            <person name="Bik E.M."/>
            <person name="Thomas B.C."/>
            <person name="Banfield J.F."/>
            <person name="Relman D.A."/>
        </authorList>
    </citation>
    <scope>NUCLEOTIDE SEQUENCE [LARGE SCALE GENOMIC DNA]</scope>
    <source>
        <strain evidence="2">DOLJORAL78_47_16</strain>
    </source>
</reference>
<dbReference type="Proteomes" id="UP000230821">
    <property type="component" value="Unassembled WGS sequence"/>
</dbReference>
<feature type="domain" description="NAD-dependent epimerase/dehydratase" evidence="1">
    <location>
        <begin position="3"/>
        <end position="228"/>
    </location>
</feature>
<dbReference type="AlphaFoldDB" id="A0A2G6KKA3"/>
<evidence type="ECO:0000313" key="3">
    <source>
        <dbReference type="Proteomes" id="UP000230821"/>
    </source>
</evidence>
<gene>
    <name evidence="2" type="ORF">CSA56_01410</name>
</gene>
<dbReference type="InterPro" id="IPR050177">
    <property type="entry name" value="Lipid_A_modif_metabolic_enz"/>
</dbReference>
<evidence type="ECO:0000259" key="1">
    <source>
        <dbReference type="Pfam" id="PF01370"/>
    </source>
</evidence>
<accession>A0A2G6KKA3</accession>
<dbReference type="InterPro" id="IPR001509">
    <property type="entry name" value="Epimerase_deHydtase"/>
</dbReference>
<proteinExistence type="predicted"/>
<dbReference type="Gene3D" id="3.40.50.720">
    <property type="entry name" value="NAD(P)-binding Rossmann-like Domain"/>
    <property type="match status" value="1"/>
</dbReference>
<dbReference type="PANTHER" id="PTHR43245">
    <property type="entry name" value="BIFUNCTIONAL POLYMYXIN RESISTANCE PROTEIN ARNA"/>
    <property type="match status" value="1"/>
</dbReference>